<name>K2RGH8_MACPH</name>
<dbReference type="SUPFAM" id="SSF53098">
    <property type="entry name" value="Ribonuclease H-like"/>
    <property type="match status" value="1"/>
</dbReference>
<dbReference type="OrthoDB" id="3944016at2759"/>
<dbReference type="InParanoid" id="K2RGH8"/>
<dbReference type="Proteomes" id="UP000007129">
    <property type="component" value="Unassembled WGS sequence"/>
</dbReference>
<evidence type="ECO:0000256" key="2">
    <source>
        <dbReference type="ARBA" id="ARBA00022723"/>
    </source>
</evidence>
<evidence type="ECO:0000256" key="4">
    <source>
        <dbReference type="ARBA" id="ARBA00022833"/>
    </source>
</evidence>
<protein>
    <submittedName>
        <fullName evidence="8">HAT domain-containing protein</fullName>
    </submittedName>
</protein>
<feature type="domain" description="HAT C-terminal dimerisation" evidence="7">
    <location>
        <begin position="670"/>
        <end position="754"/>
    </location>
</feature>
<accession>K2RGH8</accession>
<dbReference type="GO" id="GO:0008270">
    <property type="term" value="F:zinc ion binding"/>
    <property type="evidence" value="ECO:0007669"/>
    <property type="project" value="UniProtKB-KW"/>
</dbReference>
<dbReference type="Pfam" id="PF05699">
    <property type="entry name" value="Dimer_Tnp_hAT"/>
    <property type="match status" value="1"/>
</dbReference>
<evidence type="ECO:0000259" key="7">
    <source>
        <dbReference type="Pfam" id="PF05699"/>
    </source>
</evidence>
<dbReference type="AlphaFoldDB" id="K2RGH8"/>
<dbReference type="GO" id="GO:0046983">
    <property type="term" value="F:protein dimerization activity"/>
    <property type="evidence" value="ECO:0007669"/>
    <property type="project" value="InterPro"/>
</dbReference>
<organism evidence="8 9">
    <name type="scientific">Macrophomina phaseolina (strain MS6)</name>
    <name type="common">Charcoal rot fungus</name>
    <dbReference type="NCBI Taxonomy" id="1126212"/>
    <lineage>
        <taxon>Eukaryota</taxon>
        <taxon>Fungi</taxon>
        <taxon>Dikarya</taxon>
        <taxon>Ascomycota</taxon>
        <taxon>Pezizomycotina</taxon>
        <taxon>Dothideomycetes</taxon>
        <taxon>Dothideomycetes incertae sedis</taxon>
        <taxon>Botryosphaeriales</taxon>
        <taxon>Botryosphaeriaceae</taxon>
        <taxon>Macrophomina</taxon>
    </lineage>
</organism>
<evidence type="ECO:0000256" key="3">
    <source>
        <dbReference type="ARBA" id="ARBA00022771"/>
    </source>
</evidence>
<keyword evidence="4" id="KW-0862">Zinc</keyword>
<proteinExistence type="predicted"/>
<dbReference type="HOGENOM" id="CLU_009123_10_0_1"/>
<sequence length="772" mass="87634">MPENLTEIGVSLGLEPPNKRRRTYAPLKDWKNFPLDPKRHADYSIALDSKRGLASWVHKYGVRVQHTRTGRIMWLCGLCDKDGKVYMTAVDKATTSAASHMETVHKIGKDGSIEPQKTGKSVTELLRRPQAGNLVTRFNATEWRRAYMRWILLDDVSFRGATSPNFRDMFSTVAPIISRFIPQSHNTITAWLGLEYGPAFTAMLAALQSATSVIHISFDVWTSDSKKAYLGIIAHFLDASYTRRNVLLALPRLRGRHNHTRIAEKLLETIKRYELHADDCALLGYFVADGHTVNDAALEALSKQLPAINVKERRLRCTNHICNLGAAAAIYGVDRDCIQDVIEDVEDEERTHAQRTRRRHTAITTSQAKEGNVSEDSETRVQRLQEAMASKVLTELQKLAAWRKTGPIGKLHNIITSIRSSSVQSDFFEAIQRALATHDDVIYKPVSDGGVRWNSTYDMAEVACDKLRIPIDTYCREVSKAPRNASEYNVADDMLSEEEWDEITQLKELLKPFKQTTMRLEGSGSNGAFGSLWESLVCMEAMLSALEDKKKQLSLQPNTHLKACVNLAWKKINTYYKRSDKTPAYRVAVALHPCLRFAWFRKHWKDFQQWQKDAEEATKAMYLNYKRCSADSTPVQPTGRNYSPSGDINALDDICLNLVPDEDSDLSNDEYDRFFNAPPEKDHRKYLHNPLEWWKERADAYPTLSRMAFDLLSCPPTSCDAERVFSAAGDCFSGIRNRLRDDIGEEQMVMKSWLREGLISLYGFGGSEREAA</sequence>
<reference evidence="8 9" key="1">
    <citation type="journal article" date="2012" name="BMC Genomics">
        <title>Tools to kill: Genome of one of the most destructive plant pathogenic fungi Macrophomina phaseolina.</title>
        <authorList>
            <person name="Islam M.S."/>
            <person name="Haque M.S."/>
            <person name="Islam M.M."/>
            <person name="Emdad E.M."/>
            <person name="Halim A."/>
            <person name="Hossen Q.M.M."/>
            <person name="Hossain M.Z."/>
            <person name="Ahmed B."/>
            <person name="Rahim S."/>
            <person name="Rahman M.S."/>
            <person name="Alam M.M."/>
            <person name="Hou S."/>
            <person name="Wan X."/>
            <person name="Saito J.A."/>
            <person name="Alam M."/>
        </authorList>
    </citation>
    <scope>NUCLEOTIDE SEQUENCE [LARGE SCALE GENOMIC DNA]</scope>
    <source>
        <strain evidence="8 9">MS6</strain>
    </source>
</reference>
<dbReference type="InterPro" id="IPR012337">
    <property type="entry name" value="RNaseH-like_sf"/>
</dbReference>
<dbReference type="EMBL" id="AHHD01000752">
    <property type="protein sequence ID" value="EKG09199.1"/>
    <property type="molecule type" value="Genomic_DNA"/>
</dbReference>
<comment type="subcellular location">
    <subcellularLocation>
        <location evidence="1">Nucleus</location>
    </subcellularLocation>
</comment>
<feature type="region of interest" description="Disordered" evidence="6">
    <location>
        <begin position="349"/>
        <end position="377"/>
    </location>
</feature>
<evidence type="ECO:0000256" key="5">
    <source>
        <dbReference type="ARBA" id="ARBA00023242"/>
    </source>
</evidence>
<evidence type="ECO:0000256" key="1">
    <source>
        <dbReference type="ARBA" id="ARBA00004123"/>
    </source>
</evidence>
<gene>
    <name evidence="8" type="ORF">MPH_13799</name>
</gene>
<evidence type="ECO:0000256" key="6">
    <source>
        <dbReference type="SAM" id="MobiDB-lite"/>
    </source>
</evidence>
<dbReference type="VEuPathDB" id="FungiDB:MPH_13799"/>
<dbReference type="PANTHER" id="PTHR46481:SF10">
    <property type="entry name" value="ZINC FINGER BED DOMAIN-CONTAINING PROTEIN 39"/>
    <property type="match status" value="1"/>
</dbReference>
<evidence type="ECO:0000313" key="9">
    <source>
        <dbReference type="Proteomes" id="UP000007129"/>
    </source>
</evidence>
<keyword evidence="2" id="KW-0479">Metal-binding</keyword>
<dbReference type="eggNOG" id="KOG1121">
    <property type="taxonomic scope" value="Eukaryota"/>
</dbReference>
<dbReference type="PANTHER" id="PTHR46481">
    <property type="entry name" value="ZINC FINGER BED DOMAIN-CONTAINING PROTEIN 4"/>
    <property type="match status" value="1"/>
</dbReference>
<dbReference type="InterPro" id="IPR008906">
    <property type="entry name" value="HATC_C_dom"/>
</dbReference>
<keyword evidence="5" id="KW-0539">Nucleus</keyword>
<dbReference type="GO" id="GO:0005634">
    <property type="term" value="C:nucleus"/>
    <property type="evidence" value="ECO:0007669"/>
    <property type="project" value="UniProtKB-SubCell"/>
</dbReference>
<keyword evidence="3" id="KW-0863">Zinc-finger</keyword>
<dbReference type="InterPro" id="IPR052035">
    <property type="entry name" value="ZnF_BED_domain_contain"/>
</dbReference>
<evidence type="ECO:0000313" key="8">
    <source>
        <dbReference type="EMBL" id="EKG09199.1"/>
    </source>
</evidence>
<comment type="caution">
    <text evidence="8">The sequence shown here is derived from an EMBL/GenBank/DDBJ whole genome shotgun (WGS) entry which is preliminary data.</text>
</comment>